<dbReference type="Proteomes" id="UP001254608">
    <property type="component" value="Unassembled WGS sequence"/>
</dbReference>
<gene>
    <name evidence="2" type="ORF">RM530_05005</name>
</gene>
<evidence type="ECO:0000313" key="3">
    <source>
        <dbReference type="Proteomes" id="UP001254608"/>
    </source>
</evidence>
<organism evidence="2 3">
    <name type="scientific">Banduia mediterranea</name>
    <dbReference type="NCBI Taxonomy" id="3075609"/>
    <lineage>
        <taxon>Bacteria</taxon>
        <taxon>Pseudomonadati</taxon>
        <taxon>Pseudomonadota</taxon>
        <taxon>Gammaproteobacteria</taxon>
        <taxon>Nevskiales</taxon>
        <taxon>Algiphilaceae</taxon>
        <taxon>Banduia</taxon>
    </lineage>
</organism>
<protein>
    <submittedName>
        <fullName evidence="2">TPM domain-containing protein</fullName>
    </submittedName>
</protein>
<dbReference type="EMBL" id="JAVRIC010000005">
    <property type="protein sequence ID" value="MDT0496721.1"/>
    <property type="molecule type" value="Genomic_DNA"/>
</dbReference>
<name>A0ABU2WFU4_9GAMM</name>
<dbReference type="Gene3D" id="3.10.310.50">
    <property type="match status" value="1"/>
</dbReference>
<dbReference type="Pfam" id="PF04536">
    <property type="entry name" value="TPM_phosphatase"/>
    <property type="match status" value="1"/>
</dbReference>
<proteinExistence type="predicted"/>
<sequence>MNTLQRAWRHAVTARLSLRRHFTPAVLETIEATVRACETRHPGEIRFAVEAGLSLVDVFAGLGPRERAEDLFSALRVWDTEHNNGVLIYVLMADRKIEIVVDRGVAGGHVPQSEWDACAEAASRGFRAGQFEQGAVAVIESVSSVLAKYPPGSPGVRPDVGDELPDSPVVL</sequence>
<evidence type="ECO:0000313" key="2">
    <source>
        <dbReference type="EMBL" id="MDT0496721.1"/>
    </source>
</evidence>
<reference evidence="2 3" key="1">
    <citation type="submission" date="2023-09" db="EMBL/GenBank/DDBJ databases">
        <authorList>
            <person name="Rey-Velasco X."/>
        </authorList>
    </citation>
    <scope>NUCLEOTIDE SEQUENCE [LARGE SCALE GENOMIC DNA]</scope>
    <source>
        <strain evidence="2 3">W345</strain>
    </source>
</reference>
<keyword evidence="3" id="KW-1185">Reference proteome</keyword>
<dbReference type="PANTHER" id="PTHR30373:SF8">
    <property type="entry name" value="BLL7265 PROTEIN"/>
    <property type="match status" value="1"/>
</dbReference>
<dbReference type="PANTHER" id="PTHR30373">
    <property type="entry name" value="UPF0603 PROTEIN YGCG"/>
    <property type="match status" value="1"/>
</dbReference>
<dbReference type="RefSeq" id="WP_311364114.1">
    <property type="nucleotide sequence ID" value="NZ_JAVRIC010000005.1"/>
</dbReference>
<evidence type="ECO:0000259" key="1">
    <source>
        <dbReference type="Pfam" id="PF04536"/>
    </source>
</evidence>
<dbReference type="InterPro" id="IPR007621">
    <property type="entry name" value="TPM_dom"/>
</dbReference>
<feature type="domain" description="TPM" evidence="1">
    <location>
        <begin position="22"/>
        <end position="143"/>
    </location>
</feature>
<comment type="caution">
    <text evidence="2">The sequence shown here is derived from an EMBL/GenBank/DDBJ whole genome shotgun (WGS) entry which is preliminary data.</text>
</comment>
<accession>A0ABU2WFU4</accession>